<reference evidence="4" key="1">
    <citation type="submission" date="2020-02" db="EMBL/GenBank/DDBJ databases">
        <authorList>
            <person name="Meier V. D."/>
        </authorList>
    </citation>
    <scope>NUCLEOTIDE SEQUENCE</scope>
    <source>
        <strain evidence="4">AVDCRST_MAG72</strain>
    </source>
</reference>
<gene>
    <name evidence="4" type="ORF">AVDCRST_MAG72-1328</name>
</gene>
<accession>A0A6J4M819</accession>
<sequence>MAADSPRTLADQLRGWSDADLAHLLEARPDLATPAPQDSAQLASRTGTRASVLRAVDQLDVLQLVVVDATVALSDLGPSAARGGTVTLAQLQRHVNAAPEAIADAVGRLRALALLWGSDEALRALSVLAEVVGTSVSRLGPSAVELLATHGPDRVTSLAKDLGLVASGERRTDIEQVARHLADQANVQALVAEVDQQARRILEHLAEENAEGSVESTDRPVSRQDAVSPVDQLLTRGLLIARGRRHVAVAREVGLCLRGGRTTRTRVDEVPVLLTSAREESLVDRAAAGTAAAFVQRTELLLEHWGASPPSALRGGGLGVRELRAAAQLLQVSESEAALHVEVAAAAGLLAVGETDELDAAWLPTEAFDLWSAGTAVDRWVRLAQAWLDLPRLTGLIGGRDESRKPVNALAPGLERSWLPETRRMALAELAQLPRGEVLAAGTGVASLVDRLKWHRPRRPVERSRAVGWVLEEAAAIGVMALGGLARHGQALLAEDGSHQAPAALEPLLPAPVDHVLLQADLTAVAPGPLERDLAHHLATMADIESRGGATVYRFTTASVRRAFDAGWSAAEIHAFVASSSRTPVPQPLTYLVDDVARRFGTLRVGAVSSFLRSDDEAALAELAHDPKATSLRLRRIAPTVVVSDAPVDVLLQRLRELGTAPVVEAPDGTVRLARKTSSRAPGPRRGGKPPEADAARRAARTAATVTAIRAGDRAAAIRPGRGAGTAPGSPAAVLAVLREAADAKESVWIGYVDNAGATVERVVDPVHVHAGRLTAYDHRADDVRLFAVHRISSVRPVRHAPDR</sequence>
<dbReference type="PROSITE" id="PS52050">
    <property type="entry name" value="WYL"/>
    <property type="match status" value="1"/>
</dbReference>
<evidence type="ECO:0000313" key="4">
    <source>
        <dbReference type="EMBL" id="CAA9350937.1"/>
    </source>
</evidence>
<proteinExistence type="predicted"/>
<dbReference type="AlphaFoldDB" id="A0A6J4M819"/>
<feature type="region of interest" description="Disordered" evidence="1">
    <location>
        <begin position="674"/>
        <end position="699"/>
    </location>
</feature>
<dbReference type="Pfam" id="PF13625">
    <property type="entry name" value="Helicase_C_3"/>
    <property type="match status" value="1"/>
</dbReference>
<feature type="domain" description="Helicase XPB/Ssl2 N-terminal" evidence="3">
    <location>
        <begin position="516"/>
        <end position="638"/>
    </location>
</feature>
<dbReference type="GO" id="GO:0003677">
    <property type="term" value="F:DNA binding"/>
    <property type="evidence" value="ECO:0007669"/>
    <property type="project" value="UniProtKB-KW"/>
</dbReference>
<dbReference type="Pfam" id="PF13280">
    <property type="entry name" value="WYL"/>
    <property type="match status" value="1"/>
</dbReference>
<evidence type="ECO:0000259" key="3">
    <source>
        <dbReference type="Pfam" id="PF13625"/>
    </source>
</evidence>
<dbReference type="InterPro" id="IPR026881">
    <property type="entry name" value="WYL_dom"/>
</dbReference>
<dbReference type="InterPro" id="IPR032830">
    <property type="entry name" value="XPB/Ssl2_N"/>
</dbReference>
<keyword evidence="4" id="KW-0238">DNA-binding</keyword>
<dbReference type="EMBL" id="CADCUJ010000060">
    <property type="protein sequence ID" value="CAA9350937.1"/>
    <property type="molecule type" value="Genomic_DNA"/>
</dbReference>
<protein>
    <submittedName>
        <fullName evidence="4">DNA-binding protein</fullName>
    </submittedName>
</protein>
<evidence type="ECO:0000259" key="2">
    <source>
        <dbReference type="Pfam" id="PF13280"/>
    </source>
</evidence>
<name>A0A6J4M819_9ACTN</name>
<evidence type="ECO:0000256" key="1">
    <source>
        <dbReference type="SAM" id="MobiDB-lite"/>
    </source>
</evidence>
<feature type="domain" description="WYL" evidence="2">
    <location>
        <begin position="734"/>
        <end position="796"/>
    </location>
</feature>
<organism evidence="4">
    <name type="scientific">uncultured Nocardioidaceae bacterium</name>
    <dbReference type="NCBI Taxonomy" id="253824"/>
    <lineage>
        <taxon>Bacteria</taxon>
        <taxon>Bacillati</taxon>
        <taxon>Actinomycetota</taxon>
        <taxon>Actinomycetes</taxon>
        <taxon>Propionibacteriales</taxon>
        <taxon>Nocardioidaceae</taxon>
        <taxon>environmental samples</taxon>
    </lineage>
</organism>